<dbReference type="CDD" id="cd03228">
    <property type="entry name" value="ABCC_MRP_Like"/>
    <property type="match status" value="1"/>
</dbReference>
<accession>A0A3Q8X9C8</accession>
<comment type="subcellular location">
    <subcellularLocation>
        <location evidence="1">Cell membrane</location>
        <topology evidence="1">Multi-pass membrane protein</topology>
    </subcellularLocation>
</comment>
<dbReference type="Gene3D" id="3.40.50.300">
    <property type="entry name" value="P-loop containing nucleotide triphosphate hydrolases"/>
    <property type="match status" value="1"/>
</dbReference>
<dbReference type="Gene3D" id="1.20.1560.10">
    <property type="entry name" value="ABC transporter type 1, transmembrane domain"/>
    <property type="match status" value="1"/>
</dbReference>
<dbReference type="InterPro" id="IPR003439">
    <property type="entry name" value="ABC_transporter-like_ATP-bd"/>
</dbReference>
<dbReference type="GO" id="GO:0016887">
    <property type="term" value="F:ATP hydrolysis activity"/>
    <property type="evidence" value="ECO:0007669"/>
    <property type="project" value="InterPro"/>
</dbReference>
<gene>
    <name evidence="9" type="ORF">EJC50_20540</name>
</gene>
<keyword evidence="6 7" id="KW-0472">Membrane</keyword>
<evidence type="ECO:0000256" key="6">
    <source>
        <dbReference type="ARBA" id="ARBA00023136"/>
    </source>
</evidence>
<evidence type="ECO:0000256" key="2">
    <source>
        <dbReference type="ARBA" id="ARBA00022692"/>
    </source>
</evidence>
<dbReference type="Proteomes" id="UP000272528">
    <property type="component" value="Chromosome"/>
</dbReference>
<proteinExistence type="predicted"/>
<dbReference type="OrthoDB" id="9806127at2"/>
<sequence>MILFRLEKSPVVILLLFSLIAVPVMPLELWLVKSLVDHIQLWRPSESIVRILKAAANLGALMFINNIALGVPIPMAMTRLMEIGTHEEQRLLMHHNASLPLAIIESPTAKNQYERAAKVSFSDIYSTGIQLMQTSLLSITLIAMILLFGQWIPALVVVAVASLLWHATGKSAESIERTDRSQTGNRRLLRHYADLMTKREAAKELRLFGLQPLLASRWVQLHQQQSRETLLTASKSEVRKLGPSLLMALLSGLLIALLVLIPHEPELSAGGFSLLFMAFTMLQSQLTSLISQGASMRTMYMRWEDYNAYMKQVGIHDIRVTSSESPAQESSSLVAASASVNELDLRVQQLSFAYPGSEKLAVNDVSFNIPSGCRAALVGHNGSGKSTLVKVLTGLYALSGGDVVWQHSDGNRSPRAERDHMSAVFQDFTKLAITLRENVAISELSELNNDSKLSSTLQAVGSNFTDLDEQIGAAFGGMEPSGGEWQRIVTARALLRNAKFVFFDEPTAALDPAAEKQAFELFLQVTQGRSALMVTHRLGAARLADLILVMKDGVLVESGSHDELMQLEGEYYQMFELQASWYR</sequence>
<evidence type="ECO:0000256" key="5">
    <source>
        <dbReference type="ARBA" id="ARBA00022989"/>
    </source>
</evidence>
<dbReference type="InterPro" id="IPR027417">
    <property type="entry name" value="P-loop_NTPase"/>
</dbReference>
<dbReference type="EMBL" id="CP034437">
    <property type="protein sequence ID" value="AZN41791.1"/>
    <property type="molecule type" value="Genomic_DNA"/>
</dbReference>
<evidence type="ECO:0000259" key="8">
    <source>
        <dbReference type="PROSITE" id="PS50893"/>
    </source>
</evidence>
<dbReference type="Pfam" id="PF00005">
    <property type="entry name" value="ABC_tran"/>
    <property type="match status" value="1"/>
</dbReference>
<keyword evidence="10" id="KW-1185">Reference proteome</keyword>
<keyword evidence="3" id="KW-0547">Nucleotide-binding</keyword>
<dbReference type="PANTHER" id="PTHR24221">
    <property type="entry name" value="ATP-BINDING CASSETTE SUB-FAMILY B"/>
    <property type="match status" value="1"/>
</dbReference>
<keyword evidence="5 7" id="KW-1133">Transmembrane helix</keyword>
<evidence type="ECO:0000256" key="3">
    <source>
        <dbReference type="ARBA" id="ARBA00022741"/>
    </source>
</evidence>
<feature type="transmembrane region" description="Helical" evidence="7">
    <location>
        <begin position="136"/>
        <end position="165"/>
    </location>
</feature>
<feature type="transmembrane region" description="Helical" evidence="7">
    <location>
        <begin position="51"/>
        <end position="71"/>
    </location>
</feature>
<organism evidence="9 10">
    <name type="scientific">Paenibacillus albus</name>
    <dbReference type="NCBI Taxonomy" id="2495582"/>
    <lineage>
        <taxon>Bacteria</taxon>
        <taxon>Bacillati</taxon>
        <taxon>Bacillota</taxon>
        <taxon>Bacilli</taxon>
        <taxon>Bacillales</taxon>
        <taxon>Paenibacillaceae</taxon>
        <taxon>Paenibacillus</taxon>
    </lineage>
</organism>
<dbReference type="PANTHER" id="PTHR24221:SF654">
    <property type="entry name" value="ATP-BINDING CASSETTE SUB-FAMILY B MEMBER 6"/>
    <property type="match status" value="1"/>
</dbReference>
<keyword evidence="2 7" id="KW-0812">Transmembrane</keyword>
<dbReference type="GO" id="GO:0034040">
    <property type="term" value="F:ATPase-coupled lipid transmembrane transporter activity"/>
    <property type="evidence" value="ECO:0007669"/>
    <property type="project" value="TreeGrafter"/>
</dbReference>
<feature type="transmembrane region" description="Helical" evidence="7">
    <location>
        <begin position="245"/>
        <end position="263"/>
    </location>
</feature>
<evidence type="ECO:0000256" key="4">
    <source>
        <dbReference type="ARBA" id="ARBA00022840"/>
    </source>
</evidence>
<evidence type="ECO:0000313" key="9">
    <source>
        <dbReference type="EMBL" id="AZN41791.1"/>
    </source>
</evidence>
<keyword evidence="4 9" id="KW-0067">ATP-binding</keyword>
<evidence type="ECO:0000256" key="1">
    <source>
        <dbReference type="ARBA" id="ARBA00004651"/>
    </source>
</evidence>
<dbReference type="InterPro" id="IPR039421">
    <property type="entry name" value="Type_1_exporter"/>
</dbReference>
<name>A0A3Q8X9C8_9BACL</name>
<evidence type="ECO:0000313" key="10">
    <source>
        <dbReference type="Proteomes" id="UP000272528"/>
    </source>
</evidence>
<dbReference type="KEGG" id="palb:EJC50_20540"/>
<dbReference type="AlphaFoldDB" id="A0A3Q8X9C8"/>
<dbReference type="SUPFAM" id="SSF90123">
    <property type="entry name" value="ABC transporter transmembrane region"/>
    <property type="match status" value="1"/>
</dbReference>
<reference evidence="10" key="1">
    <citation type="submission" date="2018-12" db="EMBL/GenBank/DDBJ databases">
        <title>Genome sequence of Peanibacillus sp.</title>
        <authorList>
            <person name="Subramani G."/>
            <person name="Srinivasan S."/>
            <person name="Kim M.K."/>
        </authorList>
    </citation>
    <scope>NUCLEOTIDE SEQUENCE [LARGE SCALE GENOMIC DNA]</scope>
    <source>
        <strain evidence="10">18JY67-1</strain>
    </source>
</reference>
<dbReference type="SUPFAM" id="SSF52540">
    <property type="entry name" value="P-loop containing nucleoside triphosphate hydrolases"/>
    <property type="match status" value="1"/>
</dbReference>
<feature type="domain" description="ABC transporter" evidence="8">
    <location>
        <begin position="345"/>
        <end position="577"/>
    </location>
</feature>
<feature type="transmembrane region" description="Helical" evidence="7">
    <location>
        <begin position="12"/>
        <end position="31"/>
    </location>
</feature>
<dbReference type="InterPro" id="IPR003593">
    <property type="entry name" value="AAA+_ATPase"/>
</dbReference>
<protein>
    <submittedName>
        <fullName evidence="9">ATP-binding cassette domain-containing protein</fullName>
    </submittedName>
</protein>
<dbReference type="GO" id="GO:0005886">
    <property type="term" value="C:plasma membrane"/>
    <property type="evidence" value="ECO:0007669"/>
    <property type="project" value="UniProtKB-SubCell"/>
</dbReference>
<dbReference type="SMART" id="SM00382">
    <property type="entry name" value="AAA"/>
    <property type="match status" value="1"/>
</dbReference>
<dbReference type="InterPro" id="IPR036640">
    <property type="entry name" value="ABC1_TM_sf"/>
</dbReference>
<dbReference type="GO" id="GO:0005524">
    <property type="term" value="F:ATP binding"/>
    <property type="evidence" value="ECO:0007669"/>
    <property type="project" value="UniProtKB-KW"/>
</dbReference>
<evidence type="ECO:0000256" key="7">
    <source>
        <dbReference type="SAM" id="Phobius"/>
    </source>
</evidence>
<dbReference type="PROSITE" id="PS50893">
    <property type="entry name" value="ABC_TRANSPORTER_2"/>
    <property type="match status" value="1"/>
</dbReference>